<evidence type="ECO:0000256" key="1">
    <source>
        <dbReference type="ARBA" id="ARBA00023239"/>
    </source>
</evidence>
<dbReference type="CDD" id="cd11613">
    <property type="entry name" value="SAF_AH_GD"/>
    <property type="match status" value="1"/>
</dbReference>
<dbReference type="RefSeq" id="WP_164001135.1">
    <property type="nucleotide sequence ID" value="NZ_WXXP01000398.1"/>
</dbReference>
<dbReference type="Gene3D" id="2.30.130.110">
    <property type="match status" value="1"/>
</dbReference>
<evidence type="ECO:0000313" key="3">
    <source>
        <dbReference type="EMBL" id="NEK55294.1"/>
    </source>
</evidence>
<evidence type="ECO:0000313" key="4">
    <source>
        <dbReference type="Proteomes" id="UP000471409"/>
    </source>
</evidence>
<feature type="non-terminal residue" evidence="3">
    <location>
        <position position="196"/>
    </location>
</feature>
<organism evidence="3 4">
    <name type="scientific">Rhizobium leguminosarum</name>
    <dbReference type="NCBI Taxonomy" id="384"/>
    <lineage>
        <taxon>Bacteria</taxon>
        <taxon>Pseudomonadati</taxon>
        <taxon>Pseudomonadota</taxon>
        <taxon>Alphaproteobacteria</taxon>
        <taxon>Hyphomicrobiales</taxon>
        <taxon>Rhizobiaceae</taxon>
        <taxon>Rhizobium/Agrobacterium group</taxon>
        <taxon>Rhizobium</taxon>
    </lineage>
</organism>
<dbReference type="PANTHER" id="PTHR30536:SF5">
    <property type="entry name" value="ALTRONATE DEHYDRATASE"/>
    <property type="match status" value="1"/>
</dbReference>
<proteinExistence type="predicted"/>
<sequence>ENVGEVVTLSDVPSGHKIAVRPIAEGDMVLKYGQVIGRASREIAAGEHVHLQNLAMLDSAVSHEFAVEGGPTPLLPEGERRTFKGYLRPSGLVGTRNYVGIITSVNCSATVAKAVADYFKTNGFGNYANVDGVVALTHGTGCAIPTNTEGYTYLRRTLNGYARNPNFAAILMIGLGCETNQISHLVKAFELEEGPL</sequence>
<protein>
    <submittedName>
        <fullName evidence="3">Altronate dehydratase</fullName>
    </submittedName>
</protein>
<feature type="non-terminal residue" evidence="3">
    <location>
        <position position="1"/>
    </location>
</feature>
<dbReference type="InterPro" id="IPR052172">
    <property type="entry name" value="UxaA_altronate/galactarate_dh"/>
</dbReference>
<dbReference type="InterPro" id="IPR013974">
    <property type="entry name" value="SAF"/>
</dbReference>
<dbReference type="GO" id="GO:0019698">
    <property type="term" value="P:D-galacturonate catabolic process"/>
    <property type="evidence" value="ECO:0007669"/>
    <property type="project" value="TreeGrafter"/>
</dbReference>
<dbReference type="GO" id="GO:0016829">
    <property type="term" value="F:lyase activity"/>
    <property type="evidence" value="ECO:0007669"/>
    <property type="project" value="UniProtKB-KW"/>
</dbReference>
<dbReference type="Pfam" id="PF08666">
    <property type="entry name" value="SAF"/>
    <property type="match status" value="1"/>
</dbReference>
<dbReference type="InterPro" id="IPR007392">
    <property type="entry name" value="GD_AH_second"/>
</dbReference>
<dbReference type="EMBL" id="WXXP01000398">
    <property type="protein sequence ID" value="NEK55294.1"/>
    <property type="molecule type" value="Genomic_DNA"/>
</dbReference>
<dbReference type="Pfam" id="PF04295">
    <property type="entry name" value="GD_AH_second"/>
    <property type="match status" value="1"/>
</dbReference>
<reference evidence="3 4" key="1">
    <citation type="submission" date="2020-01" db="EMBL/GenBank/DDBJ databases">
        <title>Rhizobium genotypes associated with high levels of biological nitrogen fixation by grain legumes in a temperate-maritime cropping system.</title>
        <authorList>
            <person name="Maluk M."/>
            <person name="Francesc Ferrando Molina F."/>
            <person name="Lopez Del Egido L."/>
            <person name="Lafos M."/>
            <person name="Langarica-Fuentes A."/>
            <person name="Gebre Yohannes G."/>
            <person name="Young M.W."/>
            <person name="Martin P."/>
            <person name="Gantlett R."/>
            <person name="Kenicer G."/>
            <person name="Hawes C."/>
            <person name="Begg G.S."/>
            <person name="Quilliam R.S."/>
            <person name="Squire G.R."/>
            <person name="Poole P.S."/>
            <person name="Young P.W."/>
            <person name="Iannetta P.M."/>
            <person name="James E.K."/>
        </authorList>
    </citation>
    <scope>NUCLEOTIDE SEQUENCE [LARGE SCALE GENOMIC DNA]</scope>
    <source>
        <strain evidence="3 4">JHI944</strain>
    </source>
</reference>
<dbReference type="PANTHER" id="PTHR30536">
    <property type="entry name" value="ALTRONATE/GALACTARATE DEHYDRATASE"/>
    <property type="match status" value="1"/>
</dbReference>
<gene>
    <name evidence="3" type="ORF">GUK36_39355</name>
</gene>
<accession>A0A6P0DQN8</accession>
<comment type="caution">
    <text evidence="3">The sequence shown here is derived from an EMBL/GenBank/DDBJ whole genome shotgun (WGS) entry which is preliminary data.</text>
</comment>
<feature type="domain" description="SAF" evidence="2">
    <location>
        <begin position="1"/>
        <end position="55"/>
    </location>
</feature>
<keyword evidence="1" id="KW-0456">Lyase</keyword>
<dbReference type="Proteomes" id="UP000471409">
    <property type="component" value="Unassembled WGS sequence"/>
</dbReference>
<name>A0A6P0DQN8_RHILE</name>
<dbReference type="InterPro" id="IPR044144">
    <property type="entry name" value="SAF_UxaA/GarD"/>
</dbReference>
<dbReference type="AlphaFoldDB" id="A0A6P0DQN8"/>
<evidence type="ECO:0000259" key="2">
    <source>
        <dbReference type="SMART" id="SM00858"/>
    </source>
</evidence>
<dbReference type="SMART" id="SM00858">
    <property type="entry name" value="SAF"/>
    <property type="match status" value="1"/>
</dbReference>